<dbReference type="RefSeq" id="WP_154765273.1">
    <property type="nucleotide sequence ID" value="NZ_WMBT01000008.1"/>
</dbReference>
<dbReference type="InterPro" id="IPR045857">
    <property type="entry name" value="O16G_dom_2"/>
</dbReference>
<dbReference type="InterPro" id="IPR006047">
    <property type="entry name" value="GH13_cat_dom"/>
</dbReference>
<name>A0A6L6HPV3_9RHOB</name>
<dbReference type="AlphaFoldDB" id="A0A6L6HPV3"/>
<dbReference type="PANTHER" id="PTHR10357:SF219">
    <property type="entry name" value="MALTOSE ALPHA-D-GLUCOSYLTRANSFERASE"/>
    <property type="match status" value="1"/>
</dbReference>
<protein>
    <submittedName>
        <fullName evidence="2">Trehalose synthase</fullName>
    </submittedName>
</protein>
<evidence type="ECO:0000313" key="3">
    <source>
        <dbReference type="Proteomes" id="UP000481417"/>
    </source>
</evidence>
<feature type="domain" description="Glycosyl hydrolase family 13 catalytic" evidence="1">
    <location>
        <begin position="18"/>
        <end position="399"/>
    </location>
</feature>
<accession>A0A6L6HPV3</accession>
<dbReference type="CDD" id="cd11334">
    <property type="entry name" value="AmyAc_TreS"/>
    <property type="match status" value="1"/>
</dbReference>
<dbReference type="InterPro" id="IPR013780">
    <property type="entry name" value="Glyco_hydro_b"/>
</dbReference>
<evidence type="ECO:0000259" key="1">
    <source>
        <dbReference type="SMART" id="SM00642"/>
    </source>
</evidence>
<dbReference type="Gene3D" id="2.60.40.1180">
    <property type="entry name" value="Golgi alpha-mannosidase II"/>
    <property type="match status" value="1"/>
</dbReference>
<organism evidence="2 3">
    <name type="scientific">Paracoccus lichenicola</name>
    <dbReference type="NCBI Taxonomy" id="2665644"/>
    <lineage>
        <taxon>Bacteria</taxon>
        <taxon>Pseudomonadati</taxon>
        <taxon>Pseudomonadota</taxon>
        <taxon>Alphaproteobacteria</taxon>
        <taxon>Rhodobacterales</taxon>
        <taxon>Paracoccaceae</taxon>
        <taxon>Paracoccus</taxon>
    </lineage>
</organism>
<keyword evidence="3" id="KW-1185">Reference proteome</keyword>
<dbReference type="Pfam" id="PF00128">
    <property type="entry name" value="Alpha-amylase"/>
    <property type="match status" value="2"/>
</dbReference>
<dbReference type="InterPro" id="IPR017853">
    <property type="entry name" value="GH"/>
</dbReference>
<dbReference type="Gene3D" id="3.20.20.80">
    <property type="entry name" value="Glycosidases"/>
    <property type="match status" value="1"/>
</dbReference>
<comment type="caution">
    <text evidence="2">The sequence shown here is derived from an EMBL/GenBank/DDBJ whole genome shotgun (WGS) entry which is preliminary data.</text>
</comment>
<evidence type="ECO:0000313" key="2">
    <source>
        <dbReference type="EMBL" id="MTE01194.1"/>
    </source>
</evidence>
<dbReference type="GO" id="GO:0005975">
    <property type="term" value="P:carbohydrate metabolic process"/>
    <property type="evidence" value="ECO:0007669"/>
    <property type="project" value="InterPro"/>
</dbReference>
<dbReference type="EMBL" id="WMBT01000008">
    <property type="protein sequence ID" value="MTE01194.1"/>
    <property type="molecule type" value="Genomic_DNA"/>
</dbReference>
<gene>
    <name evidence="2" type="ORF">GIY56_12945</name>
</gene>
<dbReference type="SMART" id="SM00642">
    <property type="entry name" value="Aamy"/>
    <property type="match status" value="1"/>
</dbReference>
<dbReference type="Gene3D" id="3.90.400.10">
    <property type="entry name" value="Oligo-1,6-glucosidase, Domain 2"/>
    <property type="match status" value="1"/>
</dbReference>
<reference evidence="2 3" key="1">
    <citation type="submission" date="2019-11" db="EMBL/GenBank/DDBJ databases">
        <authorList>
            <person name="Lang L."/>
        </authorList>
    </citation>
    <scope>NUCLEOTIDE SEQUENCE [LARGE SCALE GENOMIC DNA]</scope>
    <source>
        <strain evidence="2 3">YIM 132242</strain>
    </source>
</reference>
<dbReference type="PANTHER" id="PTHR10357">
    <property type="entry name" value="ALPHA-AMYLASE FAMILY MEMBER"/>
    <property type="match status" value="1"/>
</dbReference>
<sequence length="568" mass="64276">MDISRTGDVWWKNAVFYCLDVETFQDGNGDGIGDFGGLTQRIDHLAGLGVTCIWLMPFYPTANRDDGYDITDYYGVDPRLGTLGDLAVFLRTARDRGIRVIADLVVNHTSDRHPWFQAACADRNSPWRDWYVWRDEIPPGGPDDLVFPDKENSNWEWHEETGQYYLHRFYRHQPDLNIGNPRVRDEIHRIVGFWLQLGLSGFRVDAVPFLLETQGLDAPPELDLHDWLRDLRRFIMRRHGDAVLLGEVNLPYQDVRRFYGDDGGGELNMCLDFNMNQALALALVREDAGPLVHGLRAMPRLHPDDGWAHFARNHDEWSLDRLTEAERQQVFRAFGPKKDMQLFGRGLRRRLPTMLKGDAARIRLAYSLVFALPGAPVLFYGEEIGMAENLDIPGRLAVRSPMQWSDEPNGGFSTAPADKVLRPPVSGARWGPRAVNVAAQEQDPESLLTWIGRLIRRRRAMPEVAFGDWSFIPFPDAAILALRHDWGGRTVLLLHNLGKRPCRSECRFEGVDALGTLTTLLGEGRFERAGDGTFGIDLPAHGVLWLRAHPQAASDAPPARMSRPARPA</sequence>
<proteinExistence type="predicted"/>
<dbReference type="SUPFAM" id="SSF51011">
    <property type="entry name" value="Glycosyl hydrolase domain"/>
    <property type="match status" value="1"/>
</dbReference>
<dbReference type="Proteomes" id="UP000481417">
    <property type="component" value="Unassembled WGS sequence"/>
</dbReference>
<dbReference type="SUPFAM" id="SSF51445">
    <property type="entry name" value="(Trans)glycosidases"/>
    <property type="match status" value="1"/>
</dbReference>